<dbReference type="PANTHER" id="PTHR43711:SF1">
    <property type="entry name" value="HISTIDINE KINASE 1"/>
    <property type="match status" value="1"/>
</dbReference>
<keyword evidence="4" id="KW-1003">Cell membrane</keyword>
<dbReference type="Gene3D" id="3.30.565.10">
    <property type="entry name" value="Histidine kinase-like ATPase, C-terminal domain"/>
    <property type="match status" value="1"/>
</dbReference>
<evidence type="ECO:0000256" key="8">
    <source>
        <dbReference type="ARBA" id="ARBA00022777"/>
    </source>
</evidence>
<dbReference type="InterPro" id="IPR050736">
    <property type="entry name" value="Sensor_HK_Regulatory"/>
</dbReference>
<dbReference type="SUPFAM" id="SSF47384">
    <property type="entry name" value="Homodimeric domain of signal transducing histidine kinase"/>
    <property type="match status" value="1"/>
</dbReference>
<feature type="transmembrane region" description="Helical" evidence="12">
    <location>
        <begin position="240"/>
        <end position="267"/>
    </location>
</feature>
<evidence type="ECO:0000256" key="3">
    <source>
        <dbReference type="ARBA" id="ARBA00012438"/>
    </source>
</evidence>
<dbReference type="Pfam" id="PF02518">
    <property type="entry name" value="HATPase_c"/>
    <property type="match status" value="1"/>
</dbReference>
<keyword evidence="10" id="KW-0902">Two-component regulatory system</keyword>
<dbReference type="Proteomes" id="UP001209701">
    <property type="component" value="Unassembled WGS sequence"/>
</dbReference>
<feature type="transmembrane region" description="Helical" evidence="12">
    <location>
        <begin position="55"/>
        <end position="83"/>
    </location>
</feature>
<evidence type="ECO:0000256" key="11">
    <source>
        <dbReference type="ARBA" id="ARBA00023136"/>
    </source>
</evidence>
<dbReference type="InterPro" id="IPR003594">
    <property type="entry name" value="HATPase_dom"/>
</dbReference>
<dbReference type="PRINTS" id="PR00344">
    <property type="entry name" value="BCTRLSENSOR"/>
</dbReference>
<dbReference type="PANTHER" id="PTHR43711">
    <property type="entry name" value="TWO-COMPONENT HISTIDINE KINASE"/>
    <property type="match status" value="1"/>
</dbReference>
<evidence type="ECO:0000256" key="2">
    <source>
        <dbReference type="ARBA" id="ARBA00004651"/>
    </source>
</evidence>
<dbReference type="SUPFAM" id="SSF55874">
    <property type="entry name" value="ATPase domain of HSP90 chaperone/DNA topoisomerase II/histidine kinase"/>
    <property type="match status" value="1"/>
</dbReference>
<dbReference type="EC" id="2.7.13.3" evidence="3"/>
<comment type="catalytic activity">
    <reaction evidence="1">
        <text>ATP + protein L-histidine = ADP + protein N-phospho-L-histidine.</text>
        <dbReference type="EC" id="2.7.13.3"/>
    </reaction>
</comment>
<keyword evidence="7 12" id="KW-0812">Transmembrane</keyword>
<comment type="subcellular location">
    <subcellularLocation>
        <location evidence="2">Cell membrane</location>
        <topology evidence="2">Multi-pass membrane protein</topology>
    </subcellularLocation>
</comment>
<feature type="transmembrane region" description="Helical" evidence="12">
    <location>
        <begin position="200"/>
        <end position="220"/>
    </location>
</feature>
<evidence type="ECO:0000256" key="4">
    <source>
        <dbReference type="ARBA" id="ARBA00022475"/>
    </source>
</evidence>
<evidence type="ECO:0000256" key="6">
    <source>
        <dbReference type="ARBA" id="ARBA00022679"/>
    </source>
</evidence>
<name>A0ABT2YM64_9BURK</name>
<dbReference type="SMART" id="SM00388">
    <property type="entry name" value="HisKA"/>
    <property type="match status" value="1"/>
</dbReference>
<protein>
    <recommendedName>
        <fullName evidence="3">histidine kinase</fullName>
        <ecNumber evidence="3">2.7.13.3</ecNumber>
    </recommendedName>
</protein>
<dbReference type="Pfam" id="PF00512">
    <property type="entry name" value="HisKA"/>
    <property type="match status" value="1"/>
</dbReference>
<keyword evidence="15" id="KW-1185">Reference proteome</keyword>
<evidence type="ECO:0000256" key="1">
    <source>
        <dbReference type="ARBA" id="ARBA00000085"/>
    </source>
</evidence>
<feature type="domain" description="Histidine kinase" evidence="13">
    <location>
        <begin position="335"/>
        <end position="549"/>
    </location>
</feature>
<keyword evidence="8" id="KW-0418">Kinase</keyword>
<sequence>MKLNLDSRARPWGPALLRDLLITLLFCAAWLNLHHLAMAFEVAQGASAWYPGRGVGFALLLIGGLRYLPTLALAALLTGIAYYLPDHALLWPLASAVICVGVASSVLALRWLGFRGLTRLRDAVLFIAIMALANLGIAASLVAINVFCGLVEAAQYSNVVMSFFVGDFLGVLLVVPLALHGRDLWRQRRTPRAREGERPWPEALLILLLTVTLFGLAMAAPQTGLPAVAQGRWYLLLLPLALAAMRLPPLAAAVLNLVLSVALVMAVRRLNAPMSLLDTQFLFLAFAAVSLLLSAAVAEARWHWQQLIALHQGLAERAQREAARMRASKARFLAATTHDLQPPFEAMRLGLETLALQGLPAPSQRILNDVQQASQALGRVMHSVLDTARLEGEIRSVTPRAFALGPMLAQIAREAALLHPSGAVRARPTQAWVVGDPTLTERLLRNLVANAVSACMARGEGDRAGSGRVLLAARSCGLALRVEVYDGGGGVPAQLVDRLFDDFISGTPGGLGLGLSLVREIAEQLSLQLALRSRPGSGSRFSIALPMALRSAAPGSPLFAARAAIADRVVAVALREPLHAELLGAVLSDWGMAVVQAPDAGLLQQELKQLDCRADVLLSDEAQEAHEVGAASSWPAQQILRLEPAGWRIEHELARLINALCQRPAASLDAVPAGSPWRGWWRRAVAVSGAHAP</sequence>
<dbReference type="InterPro" id="IPR005467">
    <property type="entry name" value="His_kinase_dom"/>
</dbReference>
<keyword evidence="6" id="KW-0808">Transferase</keyword>
<dbReference type="Pfam" id="PF05231">
    <property type="entry name" value="MASE1"/>
    <property type="match status" value="1"/>
</dbReference>
<evidence type="ECO:0000256" key="10">
    <source>
        <dbReference type="ARBA" id="ARBA00023012"/>
    </source>
</evidence>
<dbReference type="InterPro" id="IPR003661">
    <property type="entry name" value="HisK_dim/P_dom"/>
</dbReference>
<accession>A0ABT2YM64</accession>
<keyword evidence="9 12" id="KW-1133">Transmembrane helix</keyword>
<dbReference type="CDD" id="cd00082">
    <property type="entry name" value="HisKA"/>
    <property type="match status" value="1"/>
</dbReference>
<feature type="transmembrane region" description="Helical" evidence="12">
    <location>
        <begin position="89"/>
        <end position="112"/>
    </location>
</feature>
<evidence type="ECO:0000259" key="13">
    <source>
        <dbReference type="PROSITE" id="PS50109"/>
    </source>
</evidence>
<dbReference type="PROSITE" id="PS50109">
    <property type="entry name" value="HIS_KIN"/>
    <property type="match status" value="1"/>
</dbReference>
<feature type="transmembrane region" description="Helical" evidence="12">
    <location>
        <begin position="159"/>
        <end position="179"/>
    </location>
</feature>
<evidence type="ECO:0000256" key="5">
    <source>
        <dbReference type="ARBA" id="ARBA00022553"/>
    </source>
</evidence>
<dbReference type="Gene3D" id="1.10.287.130">
    <property type="match status" value="1"/>
</dbReference>
<evidence type="ECO:0000256" key="7">
    <source>
        <dbReference type="ARBA" id="ARBA00022692"/>
    </source>
</evidence>
<feature type="transmembrane region" description="Helical" evidence="12">
    <location>
        <begin position="279"/>
        <end position="298"/>
    </location>
</feature>
<evidence type="ECO:0000313" key="14">
    <source>
        <dbReference type="EMBL" id="MCV2371163.1"/>
    </source>
</evidence>
<dbReference type="InterPro" id="IPR036097">
    <property type="entry name" value="HisK_dim/P_sf"/>
</dbReference>
<reference evidence="14 15" key="1">
    <citation type="submission" date="2021-11" db="EMBL/GenBank/DDBJ databases">
        <authorList>
            <person name="Liang Q."/>
            <person name="Mou H."/>
            <person name="Liu Z."/>
        </authorList>
    </citation>
    <scope>NUCLEOTIDE SEQUENCE [LARGE SCALE GENOMIC DNA]</scope>
    <source>
        <strain evidence="14 15">CHU3</strain>
    </source>
</reference>
<proteinExistence type="predicted"/>
<keyword evidence="11 12" id="KW-0472">Membrane</keyword>
<dbReference type="EMBL" id="JAJIRN010000012">
    <property type="protein sequence ID" value="MCV2371163.1"/>
    <property type="molecule type" value="Genomic_DNA"/>
</dbReference>
<feature type="transmembrane region" description="Helical" evidence="12">
    <location>
        <begin position="20"/>
        <end position="43"/>
    </location>
</feature>
<evidence type="ECO:0000256" key="12">
    <source>
        <dbReference type="SAM" id="Phobius"/>
    </source>
</evidence>
<feature type="transmembrane region" description="Helical" evidence="12">
    <location>
        <begin position="124"/>
        <end position="147"/>
    </location>
</feature>
<evidence type="ECO:0000313" key="15">
    <source>
        <dbReference type="Proteomes" id="UP001209701"/>
    </source>
</evidence>
<evidence type="ECO:0000256" key="9">
    <source>
        <dbReference type="ARBA" id="ARBA00022989"/>
    </source>
</evidence>
<keyword evidence="5" id="KW-0597">Phosphoprotein</keyword>
<dbReference type="InterPro" id="IPR007895">
    <property type="entry name" value="MASE1"/>
</dbReference>
<comment type="caution">
    <text evidence="14">The sequence shown here is derived from an EMBL/GenBank/DDBJ whole genome shotgun (WGS) entry which is preliminary data.</text>
</comment>
<dbReference type="RefSeq" id="WP_263573739.1">
    <property type="nucleotide sequence ID" value="NZ_JAJIRN010000012.1"/>
</dbReference>
<gene>
    <name evidence="14" type="ORF">LNV07_23995</name>
</gene>
<dbReference type="SMART" id="SM00387">
    <property type="entry name" value="HATPase_c"/>
    <property type="match status" value="1"/>
</dbReference>
<organism evidence="14 15">
    <name type="scientific">Roseateles oligotrophus</name>
    <dbReference type="NCBI Taxonomy" id="1769250"/>
    <lineage>
        <taxon>Bacteria</taxon>
        <taxon>Pseudomonadati</taxon>
        <taxon>Pseudomonadota</taxon>
        <taxon>Betaproteobacteria</taxon>
        <taxon>Burkholderiales</taxon>
        <taxon>Sphaerotilaceae</taxon>
        <taxon>Roseateles</taxon>
    </lineage>
</organism>
<dbReference type="InterPro" id="IPR036890">
    <property type="entry name" value="HATPase_C_sf"/>
</dbReference>
<dbReference type="InterPro" id="IPR004358">
    <property type="entry name" value="Sig_transdc_His_kin-like_C"/>
</dbReference>